<gene>
    <name evidence="2" type="ORF">UFOVP84_87</name>
</gene>
<name>A0A6J5KXJ7_9CAUD</name>
<proteinExistence type="predicted"/>
<accession>A0A6J5KXJ7</accession>
<evidence type="ECO:0000313" key="2">
    <source>
        <dbReference type="EMBL" id="CAB4127238.1"/>
    </source>
</evidence>
<evidence type="ECO:0000256" key="1">
    <source>
        <dbReference type="SAM" id="Phobius"/>
    </source>
</evidence>
<keyword evidence="1" id="KW-0472">Membrane</keyword>
<keyword evidence="1" id="KW-0812">Transmembrane</keyword>
<organism evidence="2">
    <name type="scientific">uncultured Caudovirales phage</name>
    <dbReference type="NCBI Taxonomy" id="2100421"/>
    <lineage>
        <taxon>Viruses</taxon>
        <taxon>Duplodnaviria</taxon>
        <taxon>Heunggongvirae</taxon>
        <taxon>Uroviricota</taxon>
        <taxon>Caudoviricetes</taxon>
        <taxon>Peduoviridae</taxon>
        <taxon>Maltschvirus</taxon>
        <taxon>Maltschvirus maltsch</taxon>
    </lineage>
</organism>
<protein>
    <submittedName>
        <fullName evidence="2">Uncharacterized protein</fullName>
    </submittedName>
</protein>
<reference evidence="2" key="1">
    <citation type="submission" date="2020-04" db="EMBL/GenBank/DDBJ databases">
        <authorList>
            <person name="Chiriac C."/>
            <person name="Salcher M."/>
            <person name="Ghai R."/>
            <person name="Kavagutti S V."/>
        </authorList>
    </citation>
    <scope>NUCLEOTIDE SEQUENCE</scope>
</reference>
<dbReference type="EMBL" id="LR796208">
    <property type="protein sequence ID" value="CAB4127238.1"/>
    <property type="molecule type" value="Genomic_DNA"/>
</dbReference>
<sequence length="112" mass="13404">MDYLNVGLIVLSIGIGYFWGVRRTINKFESGELYIEWEDNEEYYDEEDEPIGDNDILSYIEVHDDVFYMYDEKHTYLSHGDTIELLQDRLRDRFPNKRFAITHDNLEKTGII</sequence>
<keyword evidence="1" id="KW-1133">Transmembrane helix</keyword>
<feature type="transmembrane region" description="Helical" evidence="1">
    <location>
        <begin position="6"/>
        <end position="25"/>
    </location>
</feature>